<feature type="compositionally biased region" description="Basic and acidic residues" evidence="1">
    <location>
        <begin position="1414"/>
        <end position="1426"/>
    </location>
</feature>
<keyword evidence="2" id="KW-0812">Transmembrane</keyword>
<feature type="transmembrane region" description="Helical" evidence="2">
    <location>
        <begin position="1513"/>
        <end position="1531"/>
    </location>
</feature>
<protein>
    <recommendedName>
        <fullName evidence="5">Transmembrane protein</fullName>
    </recommendedName>
</protein>
<dbReference type="EMBL" id="BQXS01011859">
    <property type="protein sequence ID" value="GKT17545.1"/>
    <property type="molecule type" value="Genomic_DNA"/>
</dbReference>
<feature type="compositionally biased region" description="Polar residues" evidence="1">
    <location>
        <begin position="1305"/>
        <end position="1314"/>
    </location>
</feature>
<feature type="region of interest" description="Disordered" evidence="1">
    <location>
        <begin position="1260"/>
        <end position="1314"/>
    </location>
</feature>
<feature type="transmembrane region" description="Helical" evidence="2">
    <location>
        <begin position="85"/>
        <end position="113"/>
    </location>
</feature>
<evidence type="ECO:0008006" key="5">
    <source>
        <dbReference type="Google" id="ProtNLM"/>
    </source>
</evidence>
<evidence type="ECO:0000313" key="4">
    <source>
        <dbReference type="Proteomes" id="UP001057375"/>
    </source>
</evidence>
<accession>A0ABQ5JX32</accession>
<feature type="transmembrane region" description="Helical" evidence="2">
    <location>
        <begin position="172"/>
        <end position="194"/>
    </location>
</feature>
<feature type="compositionally biased region" description="Basic residues" evidence="1">
    <location>
        <begin position="340"/>
        <end position="369"/>
    </location>
</feature>
<feature type="region of interest" description="Disordered" evidence="1">
    <location>
        <begin position="1414"/>
        <end position="1469"/>
    </location>
</feature>
<gene>
    <name evidence="3" type="ORF">ADUPG1_011125</name>
</gene>
<evidence type="ECO:0000256" key="1">
    <source>
        <dbReference type="SAM" id="MobiDB-lite"/>
    </source>
</evidence>
<evidence type="ECO:0000256" key="2">
    <source>
        <dbReference type="SAM" id="Phobius"/>
    </source>
</evidence>
<feature type="transmembrane region" description="Helical" evidence="2">
    <location>
        <begin position="1709"/>
        <end position="1734"/>
    </location>
</feature>
<sequence length="1794" mass="201607">MGEADRNDHSDSVNEGNSKFTNIVFSANYIMCRGNTLIPRISFFLMLIDALQLLSFLIEPSIFYWSPTWRSAPEILSYSRFGSAIPLTILQLQIVFAVVTALIIVTTVAIFWVGSKGIKGVQNTFGIGVVIFLRMFVSLETTVFFLPLVAIFSQITAATYNPLWDDQNSVLRWFFCILSVVVLIFFSILCLLLTSVNSSSGIKSIRLLSKQHSRADLVLLIGKIIIGLVFVHLKQHPLIIKIVLLVAYFIFFACFFVSVPYYKAGTNAFKCGLYGGLFILAVTSIIKEQLSWKEDIWAILVFIGSALIIALLTIFRLRLVSRPVWKVVKKWTKHQEKTLNKKSGKSSKKAKKSSKKGKKNKKNKSSKTKSGKEMGAVRADDDNEDAVDFKANPLLDKPQHTPLGFGKTSTFHAMNHLTPTLSPMGTGSFEGSRYDQRTGSVLSFISAEGENSSSRGVLPEGAMQDIPRIEISDFDSGRGSSHGTSGRGGFHGFDEESRSANTSRSHGAAMKKRLMAHGLGGSLVSMSNPTHISSVDESEYDQNEEYGNLENDKMIIKMTKDFGGLWVTPLSVEISLRPILKRCIELCDCGCENIGTCKHSELRTLYVKLIFSAHCAAAQRFGKLPYVLQTHAIFLLDVRPDLLMELFSRSNTVSNVPIDVRYSLYAMNNQLHEIMNDTASGSLLGNISYARDIKQVKRLVRQGEQQLLSFWEHVRNQVMRINGVEVGMLQRHSMSMTSTTSYTAFSRNASRKGLSREMSGRSIGTESYAPSVTEAQSSLAEIEDEDEMIKQQMHDHSLVVRRLMALGNDLSVTMWQADDLFGQLLQRATPLAVKCYADYVACVFVDVAQTQEYLEYAKRMEENDVRSQEIEPHLSIATLWKRLLEIDEDTLHEDASSLLDKHNANNVKNGDGIKFLKRQFGVKTLEHLIFFCFFILLFFFTIMIFFELNEFTNQRDFIEVVHASSEVLVAFADLDNAIRSLPITHNTQLVSDAAMLLQDLSRLMYLNVKKSNTAIPDLKEKLLRTLGDLTIDATIVSSIGNDGSLTPRSQTMSQYNDQVNSWFSHGSLFLSQYRTVDTSDMPSLSHAVGDPLHGSLPPMTYIPSSLLTSTESMIQYIDSIVDTYSDSWLFDASSIPNQRTVYTRTIGLASLGEWRSIVDNMYGAVYPSYQTLQNELRGILEDSWVGFFAICIALVIGVVIGFIVAIGMLIHTPVVYYKKRVQRYLDLFFDLSPDAAERTYEQIQNRVGVGKTAVRKAIEEAEGKEEGKRKEEEEEEEEDDELDDEEEEENEEDVEENKESERNNNDMSRNGSISQVDTDVIKERLSKNRNLLLNEKITFSMFKDGFKLLFSERYQEVLFIGLIGIAWIIFFTVRISTLPSSLDDSETALDALRTYEQIQNRGGVGKTAVRKAIEEAEGKEEGKRKEEEEEEEEEDDELDDEEEEENEEDVEENKESERNNNDMSRNGSISQVDTDVIKERLSKNRNLLLNEKITFSMFKDGFKLLFSERYQEVLFIGLIGIAWIIFFTVRISTLPSSLDDSETALDALVRSKEVHRLATRLVLCEVGSVSLSHAVEERVYVSNKLWNVINLFDESVDMLIDGTGDVPAVATRHTDQYNLLFVPQCVRELEDTCLTSSSDTSLHSLLSSFSQNVRELVFREREEHEAASSVSGTSIGVAADNDLYVTVNETAWLDVSGGLGKMIDVVDEAISGTFSFAIGMISGLSIFLAFAAFYTTMRAYRLDARGIKEVRNLCIQTWSLVAMDDIPTSDTGSKLKVLLCYLEALRNALTGDDM</sequence>
<keyword evidence="2" id="KW-1133">Transmembrane helix</keyword>
<feature type="compositionally biased region" description="Basic and acidic residues" evidence="1">
    <location>
        <begin position="1260"/>
        <end position="1271"/>
    </location>
</feature>
<feature type="transmembrane region" description="Helical" evidence="2">
    <location>
        <begin position="1357"/>
        <end position="1375"/>
    </location>
</feature>
<proteinExistence type="predicted"/>
<feature type="transmembrane region" description="Helical" evidence="2">
    <location>
        <begin position="1184"/>
        <end position="1210"/>
    </location>
</feature>
<dbReference type="InterPro" id="IPR052994">
    <property type="entry name" value="Tiny_macrocysts_regulators"/>
</dbReference>
<feature type="transmembrane region" description="Helical" evidence="2">
    <location>
        <begin position="928"/>
        <end position="946"/>
    </location>
</feature>
<feature type="transmembrane region" description="Helical" evidence="2">
    <location>
        <begin position="239"/>
        <end position="259"/>
    </location>
</feature>
<name>A0ABQ5JX32_9EUKA</name>
<feature type="compositionally biased region" description="Acidic residues" evidence="1">
    <location>
        <begin position="1427"/>
        <end position="1452"/>
    </location>
</feature>
<evidence type="ECO:0000313" key="3">
    <source>
        <dbReference type="EMBL" id="GKT17545.1"/>
    </source>
</evidence>
<comment type="caution">
    <text evidence="3">The sequence shown here is derived from an EMBL/GenBank/DDBJ whole genome shotgun (WGS) entry which is preliminary data.</text>
</comment>
<feature type="transmembrane region" description="Helical" evidence="2">
    <location>
        <begin position="43"/>
        <end position="65"/>
    </location>
</feature>
<feature type="region of interest" description="Disordered" evidence="1">
    <location>
        <begin position="336"/>
        <end position="383"/>
    </location>
</feature>
<keyword evidence="4" id="KW-1185">Reference proteome</keyword>
<feature type="transmembrane region" description="Helical" evidence="2">
    <location>
        <begin position="125"/>
        <end position="152"/>
    </location>
</feature>
<feature type="region of interest" description="Disordered" evidence="1">
    <location>
        <begin position="472"/>
        <end position="508"/>
    </location>
</feature>
<dbReference type="PANTHER" id="PTHR31600">
    <property type="entry name" value="TINY MACROCYSTS PROTEIN B-RELATED"/>
    <property type="match status" value="1"/>
</dbReference>
<feature type="transmembrane region" description="Helical" evidence="2">
    <location>
        <begin position="296"/>
        <end position="317"/>
    </location>
</feature>
<organism evidence="3 4">
    <name type="scientific">Aduncisulcus paluster</name>
    <dbReference type="NCBI Taxonomy" id="2918883"/>
    <lineage>
        <taxon>Eukaryota</taxon>
        <taxon>Metamonada</taxon>
        <taxon>Carpediemonas-like organisms</taxon>
        <taxon>Aduncisulcus</taxon>
    </lineage>
</organism>
<feature type="compositionally biased region" description="Acidic residues" evidence="1">
    <location>
        <begin position="1272"/>
        <end position="1296"/>
    </location>
</feature>
<reference evidence="3" key="1">
    <citation type="submission" date="2022-03" db="EMBL/GenBank/DDBJ databases">
        <title>Draft genome sequence of Aduncisulcus paluster, a free-living microaerophilic Fornicata.</title>
        <authorList>
            <person name="Yuyama I."/>
            <person name="Kume K."/>
            <person name="Tamura T."/>
            <person name="Inagaki Y."/>
            <person name="Hashimoto T."/>
        </authorList>
    </citation>
    <scope>NUCLEOTIDE SEQUENCE</scope>
    <source>
        <strain evidence="3">NY0171</strain>
    </source>
</reference>
<dbReference type="Proteomes" id="UP001057375">
    <property type="component" value="Unassembled WGS sequence"/>
</dbReference>
<dbReference type="PANTHER" id="PTHR31600:SF2">
    <property type="entry name" value="GAMETE ENRICHED GENE 10 PROTEIN-RELATED"/>
    <property type="match status" value="1"/>
</dbReference>
<keyword evidence="2" id="KW-0472">Membrane</keyword>
<feature type="transmembrane region" description="Helical" evidence="2">
    <location>
        <begin position="215"/>
        <end position="233"/>
    </location>
</feature>